<dbReference type="KEGG" id="wcb:AO080_02840"/>
<dbReference type="Gene3D" id="3.10.450.150">
    <property type="entry name" value="enterococcus faecalis protein"/>
    <property type="match status" value="1"/>
</dbReference>
<dbReference type="eggNOG" id="ENOG503462T">
    <property type="taxonomic scope" value="Bacteria"/>
</dbReference>
<evidence type="ECO:0000313" key="6">
    <source>
        <dbReference type="Proteomes" id="UP000032289"/>
    </source>
</evidence>
<accession>A0A0D1KM71</accession>
<evidence type="ECO:0000313" key="8">
    <source>
        <dbReference type="Proteomes" id="UP000244870"/>
    </source>
</evidence>
<gene>
    <name evidence="3" type="ORF">ab3b_00226</name>
    <name evidence="1" type="ORF">B6254_2293</name>
    <name evidence="4" type="ORF">B9D04_01445</name>
    <name evidence="2" type="ORF">QX99_00194</name>
</gene>
<dbReference type="OrthoDB" id="2146878at2"/>
<dbReference type="AlphaFoldDB" id="A0A0D1KM71"/>
<dbReference type="EMBL" id="CP020928">
    <property type="protein sequence ID" value="AWF96639.1"/>
    <property type="molecule type" value="Genomic_DNA"/>
</dbReference>
<reference evidence="1 8" key="3">
    <citation type="submission" date="2017-04" db="EMBL/GenBank/DDBJ databases">
        <title>Weissella cibaria strain m2 complete genome.</title>
        <authorList>
            <person name="Pan Q."/>
            <person name="Tan M."/>
            <person name="Yao F."/>
            <person name="Su S."/>
        </authorList>
    </citation>
    <scope>NUCLEOTIDE SEQUENCE [LARGE SCALE GENOMIC DNA]</scope>
    <source>
        <strain evidence="1 8">M2</strain>
    </source>
</reference>
<evidence type="ECO:0000313" key="7">
    <source>
        <dbReference type="Proteomes" id="UP000193588"/>
    </source>
</evidence>
<evidence type="ECO:0000313" key="4">
    <source>
        <dbReference type="EMBL" id="OSP90447.1"/>
    </source>
</evidence>
<dbReference type="EMBL" id="JWHU01000001">
    <property type="protein sequence ID" value="KIU22690.1"/>
    <property type="molecule type" value="Genomic_DNA"/>
</dbReference>
<evidence type="ECO:0000313" key="5">
    <source>
        <dbReference type="Proteomes" id="UP000032287"/>
    </source>
</evidence>
<dbReference type="Proteomes" id="UP000032289">
    <property type="component" value="Unassembled WGS sequence"/>
</dbReference>
<proteinExistence type="predicted"/>
<protein>
    <submittedName>
        <fullName evidence="3">Uncharacterized protein</fullName>
    </submittedName>
</protein>
<dbReference type="RefSeq" id="WP_043710534.1">
    <property type="nucleotide sequence ID" value="NZ_CABJFA010000003.1"/>
</dbReference>
<sequence>MFESTKSRVVTEELAKRLPEEAQTAVWGMFDTMMNYKAIMFPEVEIWFADDYTDSIVGVMFVQHDGDFQQEMEMPYSGDHSWLGKGLIVSIRDEDNIVMDVSARVLAYEAAVAEEEANGDAE</sequence>
<dbReference type="Proteomes" id="UP000244870">
    <property type="component" value="Chromosome"/>
</dbReference>
<organism evidence="3 6">
    <name type="scientific">Weissella cibaria</name>
    <dbReference type="NCBI Taxonomy" id="137591"/>
    <lineage>
        <taxon>Bacteria</taxon>
        <taxon>Bacillati</taxon>
        <taxon>Bacillota</taxon>
        <taxon>Bacilli</taxon>
        <taxon>Lactobacillales</taxon>
        <taxon>Lactobacillaceae</taxon>
        <taxon>Weissella</taxon>
    </lineage>
</organism>
<keyword evidence="5" id="KW-1185">Reference proteome</keyword>
<dbReference type="STRING" id="137591.AO080_02840"/>
<dbReference type="Proteomes" id="UP000032287">
    <property type="component" value="Unassembled WGS sequence"/>
</dbReference>
<name>A0A0D1KM71_9LACO</name>
<evidence type="ECO:0000313" key="3">
    <source>
        <dbReference type="EMBL" id="KIU25619.1"/>
    </source>
</evidence>
<dbReference type="Proteomes" id="UP000193588">
    <property type="component" value="Unassembled WGS sequence"/>
</dbReference>
<dbReference type="EMBL" id="JWHT01000006">
    <property type="protein sequence ID" value="KIU25619.1"/>
    <property type="molecule type" value="Genomic_DNA"/>
</dbReference>
<evidence type="ECO:0000313" key="1">
    <source>
        <dbReference type="EMBL" id="AWF96639.1"/>
    </source>
</evidence>
<reference evidence="4 7" key="2">
    <citation type="submission" date="2017-04" db="EMBL/GenBank/DDBJ databases">
        <title>The genome sequence of Weissella cibaria isolated from wild Drosophila.</title>
        <authorList>
            <person name="Ricks N.J."/>
            <person name="Carroll C."/>
            <person name="Walters A."/>
            <person name="Newell P.D."/>
            <person name="Chaston J.M."/>
        </authorList>
    </citation>
    <scope>NUCLEOTIDE SEQUENCE [LARGE SCALE GENOMIC DNA]</scope>
    <source>
        <strain evidence="4 7">DmW_103</strain>
    </source>
</reference>
<dbReference type="PATRIC" id="fig|137591.24.peg.229"/>
<evidence type="ECO:0000313" key="2">
    <source>
        <dbReference type="EMBL" id="KIU22690.1"/>
    </source>
</evidence>
<dbReference type="EMBL" id="NDXJ01000002">
    <property type="protein sequence ID" value="OSP90447.1"/>
    <property type="molecule type" value="Genomic_DNA"/>
</dbReference>
<reference evidence="5 6" key="1">
    <citation type="journal article" date="2015" name="Microbiology (Mosc.)">
        <title>Genomics of the Weissella cibaria species with an examination of its metabolic traits.</title>
        <authorList>
            <person name="Lynch K.M."/>
            <person name="Lucid A."/>
            <person name="Arendt E.K."/>
            <person name="Sleator R.D."/>
            <person name="Lucey B."/>
            <person name="Coffey A."/>
        </authorList>
    </citation>
    <scope>NUCLEOTIDE SEQUENCE [LARGE SCALE GENOMIC DNA]</scope>
    <source>
        <strain evidence="3 6">AB3b</strain>
        <strain evidence="2 5">MG1</strain>
    </source>
</reference>